<comment type="caution">
    <text evidence="2">The sequence shown here is derived from an EMBL/GenBank/DDBJ whole genome shotgun (WGS) entry which is preliminary data.</text>
</comment>
<dbReference type="Gene3D" id="3.90.420.10">
    <property type="entry name" value="Oxidoreductase, molybdopterin-binding domain"/>
    <property type="match status" value="1"/>
</dbReference>
<name>A0A2J5A201_9ENTR</name>
<feature type="signal peptide" evidence="1">
    <location>
        <begin position="1"/>
        <end position="24"/>
    </location>
</feature>
<reference evidence="2 3" key="2">
    <citation type="submission" date="2018-01" db="EMBL/GenBank/DDBJ databases">
        <title>Genomic study of Klebsiella pneumoniae.</title>
        <authorList>
            <person name="Yang Y."/>
            <person name="Bicalho R."/>
        </authorList>
    </citation>
    <scope>NUCLEOTIDE SEQUENCE [LARGE SCALE GENOMIC DNA]</scope>
    <source>
        <strain evidence="2 3">A2</strain>
    </source>
</reference>
<dbReference type="AlphaFoldDB" id="A0A2J5A201"/>
<protein>
    <submittedName>
        <fullName evidence="2">Oxidoreductase</fullName>
    </submittedName>
</protein>
<gene>
    <name evidence="2" type="ORF">CWM85_00930</name>
</gene>
<feature type="chain" id="PRO_5014435576" evidence="1">
    <location>
        <begin position="25"/>
        <end position="167"/>
    </location>
</feature>
<evidence type="ECO:0000313" key="2">
    <source>
        <dbReference type="EMBL" id="PLM69296.1"/>
    </source>
</evidence>
<dbReference type="EMBL" id="PIET01000004">
    <property type="protein sequence ID" value="PLM69296.1"/>
    <property type="molecule type" value="Genomic_DNA"/>
</dbReference>
<organism evidence="2 3">
    <name type="scientific">Klebsiella michiganensis</name>
    <dbReference type="NCBI Taxonomy" id="1134687"/>
    <lineage>
        <taxon>Bacteria</taxon>
        <taxon>Pseudomonadati</taxon>
        <taxon>Pseudomonadota</taxon>
        <taxon>Gammaproteobacteria</taxon>
        <taxon>Enterobacterales</taxon>
        <taxon>Enterobacteriaceae</taxon>
        <taxon>Klebsiella/Raoultella group</taxon>
        <taxon>Klebsiella</taxon>
    </lineage>
</organism>
<evidence type="ECO:0000256" key="1">
    <source>
        <dbReference type="SAM" id="SignalP"/>
    </source>
</evidence>
<proteinExistence type="predicted"/>
<reference evidence="2 3" key="1">
    <citation type="submission" date="2017-11" db="EMBL/GenBank/DDBJ databases">
        <authorList>
            <person name="Han C.G."/>
        </authorList>
    </citation>
    <scope>NUCLEOTIDE SEQUENCE [LARGE SCALE GENOMIC DNA]</scope>
    <source>
        <strain evidence="2 3">A2</strain>
    </source>
</reference>
<dbReference type="SUPFAM" id="SSF56524">
    <property type="entry name" value="Oxidoreductase molybdopterin-binding domain"/>
    <property type="match status" value="1"/>
</dbReference>
<accession>A0A2J5A201</accession>
<dbReference type="InterPro" id="IPR036374">
    <property type="entry name" value="OxRdtase_Mopterin-bd_sf"/>
</dbReference>
<sequence>MKKFKLTHLIGMVLLSWSASPAVKAVQPDYKYGDLRVTEQNTHREVIIDKATFDSLPVSKIVTSTPWQKKSTFSGVSFSDILKYAGMKGSRLKVHALNDYWVEIPMSDVVNYNILLASKIDGKDFSIRDFGPYFVIYPVDERREELNSPVKFSKFVWQVDSITVVDK</sequence>
<dbReference type="Proteomes" id="UP000234661">
    <property type="component" value="Unassembled WGS sequence"/>
</dbReference>
<keyword evidence="1" id="KW-0732">Signal</keyword>
<evidence type="ECO:0000313" key="3">
    <source>
        <dbReference type="Proteomes" id="UP000234661"/>
    </source>
</evidence>